<dbReference type="OrthoDB" id="4664297at2759"/>
<reference evidence="1" key="1">
    <citation type="journal article" date="2021" name="J Fungi (Basel)">
        <title>Virulence traits and population genomics of the black yeast Aureobasidium melanogenum.</title>
        <authorList>
            <person name="Cernosa A."/>
            <person name="Sun X."/>
            <person name="Gostincar C."/>
            <person name="Fang C."/>
            <person name="Gunde-Cimerman N."/>
            <person name="Song Z."/>
        </authorList>
    </citation>
    <scope>NUCLEOTIDE SEQUENCE</scope>
    <source>
        <strain evidence="1">EXF-9911</strain>
    </source>
</reference>
<evidence type="ECO:0000313" key="2">
    <source>
        <dbReference type="Proteomes" id="UP000779574"/>
    </source>
</evidence>
<dbReference type="Gene3D" id="2.60.120.620">
    <property type="entry name" value="q2cbj1_9rhob like domain"/>
    <property type="match status" value="1"/>
</dbReference>
<proteinExistence type="predicted"/>
<dbReference type="SUPFAM" id="SSF51197">
    <property type="entry name" value="Clavaminate synthase-like"/>
    <property type="match status" value="1"/>
</dbReference>
<gene>
    <name evidence="1" type="ORF">KCU76_g1846</name>
</gene>
<dbReference type="AlphaFoldDB" id="A0A9P8JER7"/>
<protein>
    <recommendedName>
        <fullName evidence="3">Phytanoyl-CoA dioxygenase</fullName>
    </recommendedName>
</protein>
<evidence type="ECO:0008006" key="3">
    <source>
        <dbReference type="Google" id="ProtNLM"/>
    </source>
</evidence>
<accession>A0A9P8JER7</accession>
<dbReference type="EMBL" id="JAHFXF010000042">
    <property type="protein sequence ID" value="KAG9698980.1"/>
    <property type="molecule type" value="Genomic_DNA"/>
</dbReference>
<comment type="caution">
    <text evidence="1">The sequence shown here is derived from an EMBL/GenBank/DDBJ whole genome shotgun (WGS) entry which is preliminary data.</text>
</comment>
<name>A0A9P8JER7_AURME</name>
<feature type="non-terminal residue" evidence="1">
    <location>
        <position position="364"/>
    </location>
</feature>
<organism evidence="1 2">
    <name type="scientific">Aureobasidium melanogenum</name>
    <name type="common">Aureobasidium pullulans var. melanogenum</name>
    <dbReference type="NCBI Taxonomy" id="46634"/>
    <lineage>
        <taxon>Eukaryota</taxon>
        <taxon>Fungi</taxon>
        <taxon>Dikarya</taxon>
        <taxon>Ascomycota</taxon>
        <taxon>Pezizomycotina</taxon>
        <taxon>Dothideomycetes</taxon>
        <taxon>Dothideomycetidae</taxon>
        <taxon>Dothideales</taxon>
        <taxon>Saccotheciaceae</taxon>
        <taxon>Aureobasidium</taxon>
    </lineage>
</organism>
<evidence type="ECO:0000313" key="1">
    <source>
        <dbReference type="EMBL" id="KAG9698980.1"/>
    </source>
</evidence>
<dbReference type="Proteomes" id="UP000779574">
    <property type="component" value="Unassembled WGS sequence"/>
</dbReference>
<reference evidence="1" key="2">
    <citation type="submission" date="2021-08" db="EMBL/GenBank/DDBJ databases">
        <authorList>
            <person name="Gostincar C."/>
            <person name="Sun X."/>
            <person name="Song Z."/>
            <person name="Gunde-Cimerman N."/>
        </authorList>
    </citation>
    <scope>NUCLEOTIDE SEQUENCE</scope>
    <source>
        <strain evidence="1">EXF-9911</strain>
    </source>
</reference>
<sequence>MISAMPPDYSLSGEQKQHFLEHGFIKLEDCFSTEDELCKGLMYRVWERLDMDPNDKETWNPWRGTQMPFSPAIVRSFHLPRYHDAIPIRDFCPKAWAAICELCGGEERIDTGSSSTPGLDSSVQDIALSVINDGFIVNVGDKSDEAKWKAAAQQGHPSGPDNLTPAQQKLLDPHDRDNWHVDGDFFHHFLDSKEQALLPIVLFKDIKVGGGGTMICPDAIPTMAEHLAAHPEGLMPDMMSIEGREKPYKDFDHGFFDEAVKPVPKDKFKTATGKAGDIYLLHPLMVHSAAPNYLREPRFITNPPVALKQPFNFDRTDGSAYSLVEQKTLNALGHPEGLKGWKITTERKLIVPERVREQAQMKKI</sequence>